<evidence type="ECO:0000256" key="1">
    <source>
        <dbReference type="ARBA" id="ARBA00022491"/>
    </source>
</evidence>
<evidence type="ECO:0000256" key="4">
    <source>
        <dbReference type="ARBA" id="ARBA00023163"/>
    </source>
</evidence>
<feature type="domain" description="HTH lacI-type" evidence="5">
    <location>
        <begin position="2"/>
        <end position="56"/>
    </location>
</feature>
<sequence length="334" mass="37566">MASLKDVAKLASVSLMTVSRAINNPEKLNKETYNRVKQAIDQLNYVPDLSARKIRGDNSGPRAIGVLALETAMTPFSVELLQAIEKTAQDHGWNTFIVNLFDDKDPDHAINTLLSYRPNGIIYTTMGLRKVELPEKLLDKNVVLANCISDSKQLACYIPNDYLGQYQAMQQVIKKGYKKPLCIYLSDKTLAGNTRRKAVEQAWQDAGKDIKDLTSYHISHLPSNIKQEYMMTVDILKQHCNKKPDFDVLICGNDRIAFVAYQFLLSKGLKIPNDIAVLGYDNMVGTGELFYPPLTTVQLPHYEIGKQAALHIITNQPQKEIVHVASPYLERESL</sequence>
<dbReference type="PANTHER" id="PTHR30146:SF151">
    <property type="entry name" value="HTH-TYPE TRANSCRIPTIONAL REPRESSOR CYTR"/>
    <property type="match status" value="1"/>
</dbReference>
<dbReference type="PANTHER" id="PTHR30146">
    <property type="entry name" value="LACI-RELATED TRANSCRIPTIONAL REPRESSOR"/>
    <property type="match status" value="1"/>
</dbReference>
<dbReference type="InterPro" id="IPR028082">
    <property type="entry name" value="Peripla_BP_I"/>
</dbReference>
<keyword evidence="4" id="KW-0804">Transcription</keyword>
<dbReference type="SMART" id="SM00354">
    <property type="entry name" value="HTH_LACI"/>
    <property type="match status" value="1"/>
</dbReference>
<dbReference type="InterPro" id="IPR010982">
    <property type="entry name" value="Lambda_DNA-bd_dom_sf"/>
</dbReference>
<name>A0A1C3Z431_9GAMM</name>
<dbReference type="CDD" id="cd01392">
    <property type="entry name" value="HTH_LacI"/>
    <property type="match status" value="1"/>
</dbReference>
<accession>A0A1C3Z431</accession>
<gene>
    <name evidence="6" type="ORF">GA0061080_10032</name>
</gene>
<dbReference type="InterPro" id="IPR000843">
    <property type="entry name" value="HTH_LacI"/>
</dbReference>
<proteinExistence type="predicted"/>
<dbReference type="Gene3D" id="1.10.260.40">
    <property type="entry name" value="lambda repressor-like DNA-binding domains"/>
    <property type="match status" value="1"/>
</dbReference>
<dbReference type="RefSeq" id="WP_091119585.1">
    <property type="nucleotide sequence ID" value="NZ_FMBA01000003.1"/>
</dbReference>
<dbReference type="PROSITE" id="PS50932">
    <property type="entry name" value="HTH_LACI_2"/>
    <property type="match status" value="1"/>
</dbReference>
<dbReference type="Pfam" id="PF00532">
    <property type="entry name" value="Peripla_BP_1"/>
    <property type="match status" value="1"/>
</dbReference>
<dbReference type="Gene3D" id="3.40.50.2300">
    <property type="match status" value="2"/>
</dbReference>
<dbReference type="STRING" id="1798183.GA0061080_10032"/>
<dbReference type="SUPFAM" id="SSF53822">
    <property type="entry name" value="Periplasmic binding protein-like I"/>
    <property type="match status" value="1"/>
</dbReference>
<dbReference type="PROSITE" id="PS00356">
    <property type="entry name" value="HTH_LACI_1"/>
    <property type="match status" value="1"/>
</dbReference>
<evidence type="ECO:0000256" key="2">
    <source>
        <dbReference type="ARBA" id="ARBA00023015"/>
    </source>
</evidence>
<dbReference type="GO" id="GO:0000976">
    <property type="term" value="F:transcription cis-regulatory region binding"/>
    <property type="evidence" value="ECO:0007669"/>
    <property type="project" value="TreeGrafter"/>
</dbReference>
<dbReference type="SUPFAM" id="SSF47413">
    <property type="entry name" value="lambda repressor-like DNA-binding domains"/>
    <property type="match status" value="1"/>
</dbReference>
<keyword evidence="7" id="KW-1185">Reference proteome</keyword>
<evidence type="ECO:0000256" key="3">
    <source>
        <dbReference type="ARBA" id="ARBA00023125"/>
    </source>
</evidence>
<reference evidence="7" key="1">
    <citation type="submission" date="2016-08" db="EMBL/GenBank/DDBJ databases">
        <authorList>
            <person name="Varghese N."/>
            <person name="Submissions Spin"/>
        </authorList>
    </citation>
    <scope>NUCLEOTIDE SEQUENCE [LARGE SCALE GENOMIC DNA]</scope>
    <source>
        <strain evidence="7">R-53144</strain>
    </source>
</reference>
<dbReference type="GO" id="GO:0003700">
    <property type="term" value="F:DNA-binding transcription factor activity"/>
    <property type="evidence" value="ECO:0007669"/>
    <property type="project" value="TreeGrafter"/>
</dbReference>
<evidence type="ECO:0000313" key="6">
    <source>
        <dbReference type="EMBL" id="SCB77096.1"/>
    </source>
</evidence>
<keyword evidence="3" id="KW-0238">DNA-binding</keyword>
<evidence type="ECO:0000313" key="7">
    <source>
        <dbReference type="Proteomes" id="UP000199698"/>
    </source>
</evidence>
<keyword evidence="2" id="KW-0805">Transcription regulation</keyword>
<dbReference type="EMBL" id="FMBA01000003">
    <property type="protein sequence ID" value="SCB77096.1"/>
    <property type="molecule type" value="Genomic_DNA"/>
</dbReference>
<dbReference type="CDD" id="cd06288">
    <property type="entry name" value="PBP1_sucrose_transcription_regulator"/>
    <property type="match status" value="1"/>
</dbReference>
<protein>
    <submittedName>
        <fullName evidence="6">Transcriptional regulator, LacI family</fullName>
    </submittedName>
</protein>
<dbReference type="InterPro" id="IPR001761">
    <property type="entry name" value="Peripla_BP/Lac1_sug-bd_dom"/>
</dbReference>
<dbReference type="Pfam" id="PF00356">
    <property type="entry name" value="LacI"/>
    <property type="match status" value="1"/>
</dbReference>
<organism evidence="6 7">
    <name type="scientific">Gilliamella intestini</name>
    <dbReference type="NCBI Taxonomy" id="1798183"/>
    <lineage>
        <taxon>Bacteria</taxon>
        <taxon>Pseudomonadati</taxon>
        <taxon>Pseudomonadota</taxon>
        <taxon>Gammaproteobacteria</taxon>
        <taxon>Orbales</taxon>
        <taxon>Orbaceae</taxon>
        <taxon>Gilliamella</taxon>
    </lineage>
</organism>
<dbReference type="OrthoDB" id="9798934at2"/>
<evidence type="ECO:0000259" key="5">
    <source>
        <dbReference type="PROSITE" id="PS50932"/>
    </source>
</evidence>
<keyword evidence="1" id="KW-0678">Repressor</keyword>
<dbReference type="AlphaFoldDB" id="A0A1C3Z431"/>
<dbReference type="Proteomes" id="UP000199698">
    <property type="component" value="Unassembled WGS sequence"/>
</dbReference>